<evidence type="ECO:0000313" key="4">
    <source>
        <dbReference type="Proteomes" id="UP000283360"/>
    </source>
</evidence>
<reference evidence="2 4" key="2">
    <citation type="submission" date="2018-08" db="EMBL/GenBank/DDBJ databases">
        <title>A genome reference for cultivated species of the human gut microbiota.</title>
        <authorList>
            <person name="Zou Y."/>
            <person name="Xue W."/>
            <person name="Luo G."/>
        </authorList>
    </citation>
    <scope>NUCLEOTIDE SEQUENCE [LARGE SCALE GENOMIC DNA]</scope>
    <source>
        <strain evidence="2 4">AF18-12LB</strain>
    </source>
</reference>
<dbReference type="Proteomes" id="UP000283360">
    <property type="component" value="Unassembled WGS sequence"/>
</dbReference>
<organism evidence="1 3">
    <name type="scientific">Coprococcus comes</name>
    <dbReference type="NCBI Taxonomy" id="410072"/>
    <lineage>
        <taxon>Bacteria</taxon>
        <taxon>Bacillati</taxon>
        <taxon>Bacillota</taxon>
        <taxon>Clostridia</taxon>
        <taxon>Lachnospirales</taxon>
        <taxon>Lachnospiraceae</taxon>
        <taxon>Coprococcus</taxon>
    </lineage>
</organism>
<evidence type="ECO:0000313" key="1">
    <source>
        <dbReference type="EMBL" id="CUN05818.1"/>
    </source>
</evidence>
<sequence>MIVYYENMNGEKLNLLKAPFRTTKTDWFDADWSESSDGYEKTVTIDVFGKREEFQTNMEQLYRIIAVDAENDTYGKLYVNGAYLRCKVLKSAKEGWKGYVYSEVEITFQAPELVWVVEATRQFFPQLEETAASGIDFQYDYPFDFAGEKRGIAAWDVDHIIPSEYRMIIYGPCVNPKILINDYPYEFFVTLESREYLIIDSQRRTIRRYLTNGTVQNLFNQRAQKQTVFERIPSGLLNINWSGDYGFDLTLFLNRREPPW</sequence>
<dbReference type="Proteomes" id="UP000095727">
    <property type="component" value="Unassembled WGS sequence"/>
</dbReference>
<evidence type="ECO:0008006" key="5">
    <source>
        <dbReference type="Google" id="ProtNLM"/>
    </source>
</evidence>
<evidence type="ECO:0000313" key="3">
    <source>
        <dbReference type="Proteomes" id="UP000095727"/>
    </source>
</evidence>
<dbReference type="EMBL" id="QRXJ01000016">
    <property type="protein sequence ID" value="RGT88494.1"/>
    <property type="molecule type" value="Genomic_DNA"/>
</dbReference>
<name>A0A173TX79_9FIRM</name>
<evidence type="ECO:0000313" key="2">
    <source>
        <dbReference type="EMBL" id="RGT88494.1"/>
    </source>
</evidence>
<proteinExistence type="predicted"/>
<keyword evidence="4" id="KW-1185">Reference proteome</keyword>
<accession>A0A173TX79</accession>
<protein>
    <recommendedName>
        <fullName evidence="5">Phage tail protein</fullName>
    </recommendedName>
</protein>
<gene>
    <name evidence="2" type="ORF">DWX03_12120</name>
    <name evidence="1" type="ORF">ERS852574_02426</name>
</gene>
<dbReference type="AlphaFoldDB" id="A0A173TX79"/>
<dbReference type="RefSeq" id="WP_055157682.1">
    <property type="nucleotide sequence ID" value="NZ_CYXR01000019.1"/>
</dbReference>
<dbReference type="EMBL" id="CYXR01000019">
    <property type="protein sequence ID" value="CUN05818.1"/>
    <property type="molecule type" value="Genomic_DNA"/>
</dbReference>
<reference evidence="1 3" key="1">
    <citation type="submission" date="2015-09" db="EMBL/GenBank/DDBJ databases">
        <authorList>
            <consortium name="Pathogen Informatics"/>
        </authorList>
    </citation>
    <scope>NUCLEOTIDE SEQUENCE [LARGE SCALE GENOMIC DNA]</scope>
    <source>
        <strain evidence="1 3">2789STDY5834962</strain>
    </source>
</reference>